<dbReference type="GO" id="GO:0009253">
    <property type="term" value="P:peptidoglycan catabolic process"/>
    <property type="evidence" value="ECO:0007669"/>
    <property type="project" value="TreeGrafter"/>
</dbReference>
<dbReference type="PANTHER" id="PTHR30163">
    <property type="entry name" value="MEMBRANE-BOUND LYTIC MUREIN TRANSGLYCOSYLASE B"/>
    <property type="match status" value="1"/>
</dbReference>
<dbReference type="InterPro" id="IPR043426">
    <property type="entry name" value="MltB-like"/>
</dbReference>
<dbReference type="NCBIfam" id="TIGR02283">
    <property type="entry name" value="MltB_2"/>
    <property type="match status" value="1"/>
</dbReference>
<dbReference type="PANTHER" id="PTHR30163:SF8">
    <property type="entry name" value="LYTIC MUREIN TRANSGLYCOSYLASE"/>
    <property type="match status" value="1"/>
</dbReference>
<proteinExistence type="predicted"/>
<name>A0A3B0YRC4_9ZZZZ</name>
<sequence length="326" mass="36783">MISKIMRCCLLFLALATTTHYVLADSRDDYSAWLVEFKKEAISKGISEKTLERAFKGVKPQPRVVTLDRSQPETVQTLQDYINKRVTAFGIELGRKKFRENHALLQKIESRFGVQGRFIVAFWGLETSYGRYTGGHNVIAAITTLAFDKRRGSFFRKQLLDALFIIETGHIRVDQMTGSWAGAMGQTQFMPSTFRAYAIDGDGDGKIDIWGSKADAFSSAANYLSKIGWKDDQTWGREVQLPVKFNQRLIKKKIKKTLPEWQALGVRRINGNNLPQRKLEANIILPDGPGGRAFITYPANYNAILNWNRSHKFAISIGTLADAIAQ</sequence>
<dbReference type="SUPFAM" id="SSF53955">
    <property type="entry name" value="Lysozyme-like"/>
    <property type="match status" value="1"/>
</dbReference>
<dbReference type="Pfam" id="PF13406">
    <property type="entry name" value="SLT_2"/>
    <property type="match status" value="1"/>
</dbReference>
<dbReference type="InterPro" id="IPR031304">
    <property type="entry name" value="SLT_2"/>
</dbReference>
<reference evidence="2" key="1">
    <citation type="submission" date="2018-06" db="EMBL/GenBank/DDBJ databases">
        <authorList>
            <person name="Zhirakovskaya E."/>
        </authorList>
    </citation>
    <scope>NUCLEOTIDE SEQUENCE</scope>
</reference>
<dbReference type="EMBL" id="UOFO01000005">
    <property type="protein sequence ID" value="VAW83418.1"/>
    <property type="molecule type" value="Genomic_DNA"/>
</dbReference>
<dbReference type="Gene3D" id="1.10.8.350">
    <property type="entry name" value="Bacterial muramidase"/>
    <property type="match status" value="1"/>
</dbReference>
<dbReference type="GO" id="GO:0008933">
    <property type="term" value="F:peptidoglycan lytic transglycosylase activity"/>
    <property type="evidence" value="ECO:0007669"/>
    <property type="project" value="TreeGrafter"/>
</dbReference>
<dbReference type="InterPro" id="IPR023346">
    <property type="entry name" value="Lysozyme-like_dom_sf"/>
</dbReference>
<evidence type="ECO:0000259" key="1">
    <source>
        <dbReference type="Pfam" id="PF13406"/>
    </source>
</evidence>
<dbReference type="AlphaFoldDB" id="A0A3B0YRC4"/>
<accession>A0A3B0YRC4</accession>
<organism evidence="2">
    <name type="scientific">hydrothermal vent metagenome</name>
    <dbReference type="NCBI Taxonomy" id="652676"/>
    <lineage>
        <taxon>unclassified sequences</taxon>
        <taxon>metagenomes</taxon>
        <taxon>ecological metagenomes</taxon>
    </lineage>
</organism>
<dbReference type="FunFam" id="1.10.8.350:FF:000001">
    <property type="entry name" value="Lytic murein transglycosylase B"/>
    <property type="match status" value="1"/>
</dbReference>
<gene>
    <name evidence="2" type="ORF">MNBD_GAMMA16-1545</name>
</gene>
<dbReference type="CDD" id="cd13399">
    <property type="entry name" value="Slt35-like"/>
    <property type="match status" value="1"/>
</dbReference>
<protein>
    <submittedName>
        <fullName evidence="2">Membrane-bound lytic murein transglycosylase B</fullName>
    </submittedName>
</protein>
<dbReference type="InterPro" id="IPR011970">
    <property type="entry name" value="MltB_2"/>
</dbReference>
<dbReference type="Gene3D" id="1.10.530.10">
    <property type="match status" value="1"/>
</dbReference>
<feature type="domain" description="Transglycosylase SLT" evidence="1">
    <location>
        <begin position="31"/>
        <end position="322"/>
    </location>
</feature>
<evidence type="ECO:0000313" key="2">
    <source>
        <dbReference type="EMBL" id="VAW83418.1"/>
    </source>
</evidence>